<dbReference type="InterPro" id="IPR036026">
    <property type="entry name" value="Seven-hairpin_glycosidases"/>
</dbReference>
<feature type="binding site" evidence="6">
    <location>
        <position position="451"/>
    </location>
    <ligand>
        <name>Ca(2+)</name>
        <dbReference type="ChEBI" id="CHEBI:29108"/>
    </ligand>
</feature>
<gene>
    <name evidence="9" type="ORF">BDQ12DRAFT_692223</name>
</gene>
<dbReference type="OrthoDB" id="8118055at2759"/>
<dbReference type="InterPro" id="IPR012341">
    <property type="entry name" value="6hp_glycosidase-like_sf"/>
</dbReference>
<evidence type="ECO:0000256" key="5">
    <source>
        <dbReference type="ARBA" id="ARBA00023157"/>
    </source>
</evidence>
<evidence type="ECO:0000256" key="8">
    <source>
        <dbReference type="RuleBase" id="RU361193"/>
    </source>
</evidence>
<dbReference type="PANTHER" id="PTHR11742:SF6">
    <property type="entry name" value="MANNOSYL-OLIGOSACCHARIDE ALPHA-1,2-MANNOSIDASE IA-RELATED"/>
    <property type="match status" value="1"/>
</dbReference>
<dbReference type="PRINTS" id="PR00747">
    <property type="entry name" value="GLYHDRLASE47"/>
</dbReference>
<evidence type="ECO:0000256" key="4">
    <source>
        <dbReference type="ARBA" id="ARBA00022801"/>
    </source>
</evidence>
<dbReference type="EMBL" id="ML213668">
    <property type="protein sequence ID" value="TFK32630.1"/>
    <property type="molecule type" value="Genomic_DNA"/>
</dbReference>
<dbReference type="GO" id="GO:0000139">
    <property type="term" value="C:Golgi membrane"/>
    <property type="evidence" value="ECO:0007669"/>
    <property type="project" value="TreeGrafter"/>
</dbReference>
<comment type="pathway">
    <text evidence="2">Protein modification; protein glycosylation.</text>
</comment>
<evidence type="ECO:0000256" key="1">
    <source>
        <dbReference type="ARBA" id="ARBA00001913"/>
    </source>
</evidence>
<dbReference type="Proteomes" id="UP000308652">
    <property type="component" value="Unassembled WGS sequence"/>
</dbReference>
<evidence type="ECO:0000256" key="6">
    <source>
        <dbReference type="PIRSR" id="PIRSR601382-2"/>
    </source>
</evidence>
<dbReference type="GO" id="GO:0004571">
    <property type="term" value="F:mannosyl-oligosaccharide 1,2-alpha-mannosidase activity"/>
    <property type="evidence" value="ECO:0007669"/>
    <property type="project" value="InterPro"/>
</dbReference>
<dbReference type="EC" id="3.2.1.-" evidence="8"/>
<keyword evidence="6" id="KW-0106">Calcium</keyword>
<dbReference type="AlphaFoldDB" id="A0A5C3LIK6"/>
<comment type="similarity">
    <text evidence="3 8">Belongs to the glycosyl hydrolase 47 family.</text>
</comment>
<evidence type="ECO:0000256" key="3">
    <source>
        <dbReference type="ARBA" id="ARBA00007658"/>
    </source>
</evidence>
<dbReference type="Gene3D" id="1.50.10.10">
    <property type="match status" value="1"/>
</dbReference>
<dbReference type="GO" id="GO:0005509">
    <property type="term" value="F:calcium ion binding"/>
    <property type="evidence" value="ECO:0007669"/>
    <property type="project" value="InterPro"/>
</dbReference>
<dbReference type="PANTHER" id="PTHR11742">
    <property type="entry name" value="MANNOSYL-OLIGOSACCHARIDE ALPHA-1,2-MANNOSIDASE-RELATED"/>
    <property type="match status" value="1"/>
</dbReference>
<keyword evidence="5 7" id="KW-1015">Disulfide bond</keyword>
<accession>A0A5C3LIK6</accession>
<evidence type="ECO:0000313" key="10">
    <source>
        <dbReference type="Proteomes" id="UP000308652"/>
    </source>
</evidence>
<organism evidence="9 10">
    <name type="scientific">Crucibulum laeve</name>
    <dbReference type="NCBI Taxonomy" id="68775"/>
    <lineage>
        <taxon>Eukaryota</taxon>
        <taxon>Fungi</taxon>
        <taxon>Dikarya</taxon>
        <taxon>Basidiomycota</taxon>
        <taxon>Agaricomycotina</taxon>
        <taxon>Agaricomycetes</taxon>
        <taxon>Agaricomycetidae</taxon>
        <taxon>Agaricales</taxon>
        <taxon>Agaricineae</taxon>
        <taxon>Nidulariaceae</taxon>
        <taxon>Crucibulum</taxon>
    </lineage>
</organism>
<dbReference type="InterPro" id="IPR001382">
    <property type="entry name" value="Glyco_hydro_47"/>
</dbReference>
<evidence type="ECO:0000313" key="9">
    <source>
        <dbReference type="EMBL" id="TFK32630.1"/>
    </source>
</evidence>
<proteinExistence type="inferred from homology"/>
<dbReference type="STRING" id="68775.A0A5C3LIK6"/>
<dbReference type="GO" id="GO:0005975">
    <property type="term" value="P:carbohydrate metabolic process"/>
    <property type="evidence" value="ECO:0007669"/>
    <property type="project" value="InterPro"/>
</dbReference>
<keyword evidence="6" id="KW-0479">Metal-binding</keyword>
<keyword evidence="8" id="KW-0326">Glycosidase</keyword>
<name>A0A5C3LIK6_9AGAR</name>
<dbReference type="InterPro" id="IPR050749">
    <property type="entry name" value="Glycosyl_Hydrolase_47"/>
</dbReference>
<dbReference type="GO" id="GO:0036503">
    <property type="term" value="P:ERAD pathway"/>
    <property type="evidence" value="ECO:0007669"/>
    <property type="project" value="UniProtKB-ARBA"/>
</dbReference>
<evidence type="ECO:0000256" key="7">
    <source>
        <dbReference type="PIRSR" id="PIRSR601382-3"/>
    </source>
</evidence>
<dbReference type="SUPFAM" id="SSF48225">
    <property type="entry name" value="Seven-hairpin glycosidases"/>
    <property type="match status" value="1"/>
</dbReference>
<comment type="cofactor">
    <cofactor evidence="1 6">
        <name>Ca(2+)</name>
        <dbReference type="ChEBI" id="CHEBI:29108"/>
    </cofactor>
</comment>
<keyword evidence="4 8" id="KW-0378">Hydrolase</keyword>
<dbReference type="GO" id="GO:0005783">
    <property type="term" value="C:endoplasmic reticulum"/>
    <property type="evidence" value="ECO:0007669"/>
    <property type="project" value="TreeGrafter"/>
</dbReference>
<sequence length="475" mass="53611">MKHAYPFDELLGLSGGKSNKFNGWGVTLVDSLDTMWLMGLKQEFLSATQEVANQQFRMRTRSDVAAFFETVIRYLGGLLSAYALSGETVFLSRADELGSHLLPVFNGTASGFPAYAVNFDTGRTSFGWMGMVVLFAEATSCQLEYKYLAKLTGRTEYYEKVENVMTTLYNAKVKDGLFVDKWTGAGTPFGNRVSAGASSDSGYEYLLKQWLQSGDVKARAQYLTSIGGIINNLLWITPKRKLLYVTDMSNGIPSHNLEHLTCFLPGLIALGVHTIDLPANVRERHKWAAEGLAYTCWVSYADQVTGLGPDGIRMIHGEKWVDALTAWEQQGRRGVVPGLGESPPEKDMTKRDYSNQNRIYLLRPETVESIYYMWKTTGDIKWRERGYGIFQAIEQYCKTAYGYTTLSSIDSYPHIQGDNQPSWFLAETLKYFYLLFDDSDLLPIDEWVFNTEAHPLPVFSWNKQEKIAYNITPPS</sequence>
<dbReference type="Pfam" id="PF01532">
    <property type="entry name" value="Glyco_hydro_47"/>
    <property type="match status" value="1"/>
</dbReference>
<protein>
    <recommendedName>
        <fullName evidence="8">alpha-1,2-Mannosidase</fullName>
        <ecNumber evidence="8">3.2.1.-</ecNumber>
    </recommendedName>
</protein>
<feature type="disulfide bond" evidence="7">
    <location>
        <begin position="262"/>
        <end position="296"/>
    </location>
</feature>
<evidence type="ECO:0000256" key="2">
    <source>
        <dbReference type="ARBA" id="ARBA00004922"/>
    </source>
</evidence>
<reference evidence="9 10" key="1">
    <citation type="journal article" date="2019" name="Nat. Ecol. Evol.">
        <title>Megaphylogeny resolves global patterns of mushroom evolution.</title>
        <authorList>
            <person name="Varga T."/>
            <person name="Krizsan K."/>
            <person name="Foldi C."/>
            <person name="Dima B."/>
            <person name="Sanchez-Garcia M."/>
            <person name="Sanchez-Ramirez S."/>
            <person name="Szollosi G.J."/>
            <person name="Szarkandi J.G."/>
            <person name="Papp V."/>
            <person name="Albert L."/>
            <person name="Andreopoulos W."/>
            <person name="Angelini C."/>
            <person name="Antonin V."/>
            <person name="Barry K.W."/>
            <person name="Bougher N.L."/>
            <person name="Buchanan P."/>
            <person name="Buyck B."/>
            <person name="Bense V."/>
            <person name="Catcheside P."/>
            <person name="Chovatia M."/>
            <person name="Cooper J."/>
            <person name="Damon W."/>
            <person name="Desjardin D."/>
            <person name="Finy P."/>
            <person name="Geml J."/>
            <person name="Haridas S."/>
            <person name="Hughes K."/>
            <person name="Justo A."/>
            <person name="Karasinski D."/>
            <person name="Kautmanova I."/>
            <person name="Kiss B."/>
            <person name="Kocsube S."/>
            <person name="Kotiranta H."/>
            <person name="LaButti K.M."/>
            <person name="Lechner B.E."/>
            <person name="Liimatainen K."/>
            <person name="Lipzen A."/>
            <person name="Lukacs Z."/>
            <person name="Mihaltcheva S."/>
            <person name="Morgado L.N."/>
            <person name="Niskanen T."/>
            <person name="Noordeloos M.E."/>
            <person name="Ohm R.A."/>
            <person name="Ortiz-Santana B."/>
            <person name="Ovrebo C."/>
            <person name="Racz N."/>
            <person name="Riley R."/>
            <person name="Savchenko A."/>
            <person name="Shiryaev A."/>
            <person name="Soop K."/>
            <person name="Spirin V."/>
            <person name="Szebenyi C."/>
            <person name="Tomsovsky M."/>
            <person name="Tulloss R.E."/>
            <person name="Uehling J."/>
            <person name="Grigoriev I.V."/>
            <person name="Vagvolgyi C."/>
            <person name="Papp T."/>
            <person name="Martin F.M."/>
            <person name="Miettinen O."/>
            <person name="Hibbett D.S."/>
            <person name="Nagy L.G."/>
        </authorList>
    </citation>
    <scope>NUCLEOTIDE SEQUENCE [LARGE SCALE GENOMIC DNA]</scope>
    <source>
        <strain evidence="9 10">CBS 166.37</strain>
    </source>
</reference>
<keyword evidence="10" id="KW-1185">Reference proteome</keyword>